<feature type="domain" description="PARP catalytic" evidence="1">
    <location>
        <begin position="565"/>
        <end position="722"/>
    </location>
</feature>
<dbReference type="EMBL" id="HBIB01023959">
    <property type="protein sequence ID" value="CAE0253455.1"/>
    <property type="molecule type" value="Transcribed_RNA"/>
</dbReference>
<evidence type="ECO:0000259" key="1">
    <source>
        <dbReference type="Pfam" id="PF00644"/>
    </source>
</evidence>
<dbReference type="InterPro" id="IPR012317">
    <property type="entry name" value="Poly(ADP-ribose)pol_cat_dom"/>
</dbReference>
<reference evidence="2" key="1">
    <citation type="submission" date="2021-01" db="EMBL/GenBank/DDBJ databases">
        <authorList>
            <person name="Corre E."/>
            <person name="Pelletier E."/>
            <person name="Niang G."/>
            <person name="Scheremetjew M."/>
            <person name="Finn R."/>
            <person name="Kale V."/>
            <person name="Holt S."/>
            <person name="Cochrane G."/>
            <person name="Meng A."/>
            <person name="Brown T."/>
            <person name="Cohen L."/>
        </authorList>
    </citation>
    <scope>NUCLEOTIDE SEQUENCE</scope>
    <source>
        <strain evidence="2">NIES-2562</strain>
    </source>
</reference>
<dbReference type="Pfam" id="PF00644">
    <property type="entry name" value="PARP"/>
    <property type="match status" value="1"/>
</dbReference>
<dbReference type="AlphaFoldDB" id="A0A7S3DCY7"/>
<organism evidence="2">
    <name type="scientific">Palpitomonas bilix</name>
    <dbReference type="NCBI Taxonomy" id="652834"/>
    <lineage>
        <taxon>Eukaryota</taxon>
        <taxon>Eukaryota incertae sedis</taxon>
    </lineage>
</organism>
<dbReference type="GO" id="GO:0003950">
    <property type="term" value="F:NAD+ poly-ADP-ribosyltransferase activity"/>
    <property type="evidence" value="ECO:0007669"/>
    <property type="project" value="InterPro"/>
</dbReference>
<dbReference type="Gene3D" id="3.90.228.10">
    <property type="match status" value="1"/>
</dbReference>
<sequence length="766" mass="87096">MDPSLLASIAVPNTAAVQRRPRSVQSALAAIGEDEVENEGMFTEKQSDEVVEGFKKLQLSSALIGASPHFGDDVRKSVEGTRKFLESLFPYGGSGEKSEITDADLLEVLQTVKDVAEKRGRSVDYVLRVLNQSKSQSGDLIVEAVEGPLKGRIWMLKPTEVDRITIARSNRATIPLVQDEFVHRMNEDGVGHAEIKWDESRQMFVLEHVCLREQSNPTFVVPPPDSGVSKGEEGEEEGKLLVQKGTPLAIQDKSLVILGATTLKMKLPDLSMDAKEIFKLKLEIALAWYDSKEEGSRIRLSETTMDMLKDDMAAADIRKEDRIAILEGYGWTDDEFFNGIQAKEEEAQARKKEEEKKKVMAMFGSRVHQLIGVWEKSGPPGSRSPMNQQYKDWPLERVHKYGIPMDFFNGVLNEKGWTLADWYRGWPNEEEVARNKASSSSRDLDELKRLINERLTQTFVFSDEDKRRVSKLMAESNIPEPTLRAILSQHGWTIDDFKRGRKGKYDPKYYRMIAYAQKYWPEALEQVSDKGDRFILLDMQQINARLSNVEGLSDFESRALTDMKAEASDVSNRFFAANRDAKWRLNMMNVRVLVNEGMREKFLAKAGEFESAGVPVQPSLLYHGTNNLAIRNIAKMNFLHPDVVKKLSKKEKQNLGIKVLDNGYFGKGIYFGFSSDYAHLYVRKYHRQQNEPFRMLMCKVLPGNKYKVNSKDKKVFGDGCKKGFHSHESVEGNELVVFHPDQVMVTHVVQYEEVLTQSVNEEKPVK</sequence>
<protein>
    <recommendedName>
        <fullName evidence="1">PARP catalytic domain-containing protein</fullName>
    </recommendedName>
</protein>
<gene>
    <name evidence="2" type="ORF">PBIL07802_LOCUS15690</name>
</gene>
<proteinExistence type="predicted"/>
<dbReference type="SUPFAM" id="SSF56399">
    <property type="entry name" value="ADP-ribosylation"/>
    <property type="match status" value="1"/>
</dbReference>
<accession>A0A7S3DCY7</accession>
<evidence type="ECO:0000313" key="2">
    <source>
        <dbReference type="EMBL" id="CAE0253455.1"/>
    </source>
</evidence>
<name>A0A7S3DCY7_9EUKA</name>